<keyword evidence="1" id="KW-0812">Transmembrane</keyword>
<sequence length="240" mass="26744">MHTIFSIQTELRANHRQYPFFSTHPPSDLSLEFPAPFPFLSLFFLLLFLSLFSPPSFPFTLFISSIGHGRWTIAQAHGVARIYFSVRIGGTVLGQGMGALGYIREILIRHRASATYKTAGQFLPGWLKVESVFLNQSPRIHRYAFGRGVQGFSLALHSEPTSAPCRLLSLLFTMQSPVEKTEIFFSLLSALERNESAPSNQHLRSSDPRYDYNSAPVMQGSSFVMQGRISSASSSSISTD</sequence>
<name>A0ABU2BDB5_9CORY</name>
<evidence type="ECO:0000313" key="2">
    <source>
        <dbReference type="EMBL" id="MDR7355949.1"/>
    </source>
</evidence>
<keyword evidence="3" id="KW-1185">Reference proteome</keyword>
<gene>
    <name evidence="2" type="ORF">J2S37_002487</name>
</gene>
<accession>A0ABU2BDB5</accession>
<reference evidence="2 3" key="1">
    <citation type="submission" date="2023-07" db="EMBL/GenBank/DDBJ databases">
        <title>Sequencing the genomes of 1000 actinobacteria strains.</title>
        <authorList>
            <person name="Klenk H.-P."/>
        </authorList>
    </citation>
    <scope>NUCLEOTIDE SEQUENCE [LARGE SCALE GENOMIC DNA]</scope>
    <source>
        <strain evidence="2 3">DSM 44508</strain>
    </source>
</reference>
<organism evidence="2 3">
    <name type="scientific">Corynebacterium felinum</name>
    <dbReference type="NCBI Taxonomy" id="131318"/>
    <lineage>
        <taxon>Bacteria</taxon>
        <taxon>Bacillati</taxon>
        <taxon>Actinomycetota</taxon>
        <taxon>Actinomycetes</taxon>
        <taxon>Mycobacteriales</taxon>
        <taxon>Corynebacteriaceae</taxon>
        <taxon>Corynebacterium</taxon>
    </lineage>
</organism>
<protein>
    <submittedName>
        <fullName evidence="2">Uncharacterized protein</fullName>
    </submittedName>
</protein>
<keyword evidence="1" id="KW-1133">Transmembrane helix</keyword>
<proteinExistence type="predicted"/>
<dbReference type="Proteomes" id="UP001183619">
    <property type="component" value="Unassembled WGS sequence"/>
</dbReference>
<keyword evidence="1" id="KW-0472">Membrane</keyword>
<dbReference type="RefSeq" id="WP_277103586.1">
    <property type="nucleotide sequence ID" value="NZ_BAAAJS010000069.1"/>
</dbReference>
<evidence type="ECO:0000256" key="1">
    <source>
        <dbReference type="SAM" id="Phobius"/>
    </source>
</evidence>
<comment type="caution">
    <text evidence="2">The sequence shown here is derived from an EMBL/GenBank/DDBJ whole genome shotgun (WGS) entry which is preliminary data.</text>
</comment>
<feature type="transmembrane region" description="Helical" evidence="1">
    <location>
        <begin position="39"/>
        <end position="63"/>
    </location>
</feature>
<dbReference type="EMBL" id="JAVDYF010000001">
    <property type="protein sequence ID" value="MDR7355949.1"/>
    <property type="molecule type" value="Genomic_DNA"/>
</dbReference>
<evidence type="ECO:0000313" key="3">
    <source>
        <dbReference type="Proteomes" id="UP001183619"/>
    </source>
</evidence>